<keyword evidence="14" id="KW-0325">Glycoprotein</keyword>
<evidence type="ECO:0000313" key="25">
    <source>
        <dbReference type="Proteomes" id="UP000790347"/>
    </source>
</evidence>
<dbReference type="GO" id="GO:0005262">
    <property type="term" value="F:calcium channel activity"/>
    <property type="evidence" value="ECO:0007669"/>
    <property type="project" value="UniProtKB-KW"/>
</dbReference>
<evidence type="ECO:0000256" key="2">
    <source>
        <dbReference type="ARBA" id="ARBA00004541"/>
    </source>
</evidence>
<keyword evidence="18" id="KW-0109">Calcium transport</keyword>
<keyword evidence="12 21" id="KW-0472">Membrane</keyword>
<dbReference type="InterPro" id="IPR013122">
    <property type="entry name" value="PKD1_2_channel"/>
</dbReference>
<dbReference type="Pfam" id="PF08016">
    <property type="entry name" value="PKD_channel"/>
    <property type="match status" value="2"/>
</dbReference>
<reference evidence="23" key="2">
    <citation type="submission" date="2020-06" db="EMBL/GenBank/DDBJ databases">
        <authorList>
            <person name="Ji K."/>
            <person name="Li J."/>
        </authorList>
    </citation>
    <scope>NUCLEOTIDE SEQUENCE</scope>
    <source>
        <strain evidence="23">JKM2019</strain>
        <tissue evidence="23">Whole body</tissue>
    </source>
</reference>
<comment type="subcellular location">
    <subcellularLocation>
        <location evidence="1">Cell projection</location>
        <location evidence="1">Cilium membrane</location>
        <topology evidence="1">Multi-pass membrane protein</topology>
    </subcellularLocation>
    <subcellularLocation>
        <location evidence="2">Cytoplasmic vesicle</location>
    </subcellularLocation>
</comment>
<evidence type="ECO:0000256" key="7">
    <source>
        <dbReference type="ARBA" id="ARBA00022692"/>
    </source>
</evidence>
<dbReference type="EMBL" id="SDOV01000010">
    <property type="protein sequence ID" value="KAH7636330.1"/>
    <property type="molecule type" value="Genomic_DNA"/>
</dbReference>
<evidence type="ECO:0000256" key="17">
    <source>
        <dbReference type="ARBA" id="ARBA00023329"/>
    </source>
</evidence>
<keyword evidence="15" id="KW-0966">Cell projection</keyword>
<dbReference type="InterPro" id="IPR018247">
    <property type="entry name" value="EF_Hand_1_Ca_BS"/>
</dbReference>
<feature type="transmembrane region" description="Helical" evidence="21">
    <location>
        <begin position="66"/>
        <end position="85"/>
    </location>
</feature>
<dbReference type="InterPro" id="IPR002048">
    <property type="entry name" value="EF_hand_dom"/>
</dbReference>
<dbReference type="GO" id="GO:0005509">
    <property type="term" value="F:calcium ion binding"/>
    <property type="evidence" value="ECO:0007669"/>
    <property type="project" value="InterPro"/>
</dbReference>
<sequence>MIHSATSDRQFDAESSSVASSSDGMINKKTKWQTIQGNLEDFWITKQILPKDADKTKVVKTTLRELLTYIAFLVTITYITFSMMNPTMYYQTKIMSNLFLDQPDSKGITFRMATQMDHFWDFVEGPLIHGLYWDKWYNNETASSFKSILYENYLLGAPRMRQIRVRNDSCEIHKDFQRAIFSCYNHYSKIYEDRDDIHEKHIPEFEWQEIRSFAKNDVWGQLSTYSGEGGYIVNLSLNKTIAIKTIEKLKEFLWIDRGTRAVLIDFTTYNPNINLYVVTKLIAEFPATGGMFTSWQFRTLNLLENSSQAQIGLYVCFIMFLIFIVYYTIEEFFEITALGFIPYLRSSGWNYLDLFIILISLALVFFLVCRKYIITKIFDEAYTEELAEHGYMVEMGNRTVSLQIDTYQFDTLGFWSAQFSNILAVLSFVSWIKIFKYISFNKTMSQLSSTLSRCAKDIAGFGLMFFIVFFAFAQLGYLLFGTQVKDYSSFGRAVFTLLRLILGDFDFQAIENANRVLGPIFFLSYIFFVFFVLMNMFLAIINDTYAEVKSELKDDEEFAMMDYFKAISNQILHKLGTQKEQIEEIQQAIKQSGFDGSRRVSFSTIRQELKKRNLSDQEIEMLFAKYDIDQNRELDETELHAMFEDLEGKKKSIEKEMEENKNKRRDSVLSLHGRHLPQFDFGKISKRVDRMEYVLATISNKMDSLFANRIENDD</sequence>
<keyword evidence="7 21" id="KW-0812">Transmembrane</keyword>
<dbReference type="PRINTS" id="PR01433">
    <property type="entry name" value="POLYCYSTIN2"/>
</dbReference>
<evidence type="ECO:0000313" key="23">
    <source>
        <dbReference type="EMBL" id="KAH7636330.1"/>
    </source>
</evidence>
<evidence type="ECO:0000256" key="3">
    <source>
        <dbReference type="ARBA" id="ARBA00007200"/>
    </source>
</evidence>
<dbReference type="InterPro" id="IPR003915">
    <property type="entry name" value="PKD_2"/>
</dbReference>
<evidence type="ECO:0000256" key="14">
    <source>
        <dbReference type="ARBA" id="ARBA00023180"/>
    </source>
</evidence>
<dbReference type="InterPro" id="IPR051223">
    <property type="entry name" value="Polycystin"/>
</dbReference>
<dbReference type="PANTHER" id="PTHR10877">
    <property type="entry name" value="POLYCYSTIN FAMILY MEMBER"/>
    <property type="match status" value="1"/>
</dbReference>
<dbReference type="OrthoDB" id="444119at2759"/>
<dbReference type="InterPro" id="IPR027359">
    <property type="entry name" value="Volt_channel_dom_sf"/>
</dbReference>
<evidence type="ECO:0000256" key="16">
    <source>
        <dbReference type="ARBA" id="ARBA00023303"/>
    </source>
</evidence>
<dbReference type="FunFam" id="1.10.287.70:FF:000055">
    <property type="entry name" value="Polycystic kidney disease 2-like 1"/>
    <property type="match status" value="1"/>
</dbReference>
<evidence type="ECO:0000256" key="12">
    <source>
        <dbReference type="ARBA" id="ARBA00023136"/>
    </source>
</evidence>
<keyword evidence="11 18" id="KW-0406">Ion transport</keyword>
<dbReference type="Proteomes" id="UP000790347">
    <property type="component" value="Unassembled WGS sequence"/>
</dbReference>
<dbReference type="PROSITE" id="PS00018">
    <property type="entry name" value="EF_HAND_1"/>
    <property type="match status" value="1"/>
</dbReference>
<reference evidence="23" key="3">
    <citation type="journal article" date="2021" name="World Allergy Organ. J.">
        <title>Chromosome-level assembly of Dermatophagoides farinae genome and transcriptome reveals two novel allergens Der f 37 and Der f 39.</title>
        <authorList>
            <person name="Chen J."/>
            <person name="Cai Z."/>
            <person name="Fan D."/>
            <person name="Hu J."/>
            <person name="Hou Y."/>
            <person name="He Y."/>
            <person name="Zhang Z."/>
            <person name="Zhao Z."/>
            <person name="Gao P."/>
            <person name="Hu W."/>
            <person name="Sun J."/>
            <person name="Li J."/>
            <person name="Ji K."/>
        </authorList>
    </citation>
    <scope>NUCLEOTIDE SEQUENCE</scope>
    <source>
        <strain evidence="23">JKM2019</strain>
    </source>
</reference>
<evidence type="ECO:0000256" key="9">
    <source>
        <dbReference type="ARBA" id="ARBA00022989"/>
    </source>
</evidence>
<feature type="transmembrane region" description="Helical" evidence="21">
    <location>
        <begin position="516"/>
        <end position="541"/>
    </location>
</feature>
<protein>
    <submittedName>
        <fullName evidence="23">Polycystic kidney disease 2-like 1 protein</fullName>
    </submittedName>
    <submittedName>
        <fullName evidence="24">TRP-like ion channel Pkd2</fullName>
    </submittedName>
</protein>
<feature type="transmembrane region" description="Helical" evidence="21">
    <location>
        <begin position="311"/>
        <end position="329"/>
    </location>
</feature>
<dbReference type="SUPFAM" id="SSF47473">
    <property type="entry name" value="EF-hand"/>
    <property type="match status" value="1"/>
</dbReference>
<dbReference type="GO" id="GO:0031410">
    <property type="term" value="C:cytoplasmic vesicle"/>
    <property type="evidence" value="ECO:0007669"/>
    <property type="project" value="UniProtKB-SubCell"/>
</dbReference>
<evidence type="ECO:0000256" key="13">
    <source>
        <dbReference type="ARBA" id="ARBA00023157"/>
    </source>
</evidence>
<feature type="binding site" evidence="18">
    <location>
        <position position="633"/>
    </location>
    <ligand>
        <name>Ca(2+)</name>
        <dbReference type="ChEBI" id="CHEBI:29108"/>
        <label>2</label>
    </ligand>
</feature>
<keyword evidence="16 18" id="KW-0407">Ion channel</keyword>
<dbReference type="SUPFAM" id="SSF81324">
    <property type="entry name" value="Voltage-gated potassium channels"/>
    <property type="match status" value="1"/>
</dbReference>
<evidence type="ECO:0000256" key="18">
    <source>
        <dbReference type="PIRSR" id="PIRSR603915-1"/>
    </source>
</evidence>
<feature type="transmembrane region" description="Helical" evidence="21">
    <location>
        <begin position="419"/>
        <end position="438"/>
    </location>
</feature>
<dbReference type="Gene3D" id="1.10.238.10">
    <property type="entry name" value="EF-hand"/>
    <property type="match status" value="1"/>
</dbReference>
<reference evidence="24" key="1">
    <citation type="submission" date="2013-05" db="EMBL/GenBank/DDBJ databases">
        <authorList>
            <person name="Yim A.K.Y."/>
            <person name="Chan T.F."/>
            <person name="Ji K.M."/>
            <person name="Liu X.Y."/>
            <person name="Zhou J.W."/>
            <person name="Li R.Q."/>
            <person name="Yang K.Y."/>
            <person name="Li J."/>
            <person name="Li M."/>
            <person name="Law P.T.W."/>
            <person name="Wu Y.L."/>
            <person name="Cai Z.L."/>
            <person name="Qin H."/>
            <person name="Bao Y."/>
            <person name="Leung R.K.K."/>
            <person name="Ng P.K.S."/>
            <person name="Zou J."/>
            <person name="Zhong X.J."/>
            <person name="Ran P.X."/>
            <person name="Zhong N.S."/>
            <person name="Liu Z.G."/>
            <person name="Tsui S.K.W."/>
        </authorList>
    </citation>
    <scope>NUCLEOTIDE SEQUENCE</scope>
    <source>
        <strain evidence="24">Derf</strain>
        <tissue evidence="24">Whole organism</tissue>
    </source>
</reference>
<dbReference type="Pfam" id="PF20519">
    <property type="entry name" value="Polycystin_dom"/>
    <property type="match status" value="1"/>
</dbReference>
<keyword evidence="9 21" id="KW-1133">Transmembrane helix</keyword>
<keyword evidence="17" id="KW-0968">Cytoplasmic vesicle</keyword>
<dbReference type="AlphaFoldDB" id="A0A922IBF5"/>
<dbReference type="Proteomes" id="UP000828236">
    <property type="component" value="Unassembled WGS sequence"/>
</dbReference>
<evidence type="ECO:0000256" key="19">
    <source>
        <dbReference type="PIRSR" id="PIRSR603915-2"/>
    </source>
</evidence>
<proteinExistence type="inferred from homology"/>
<evidence type="ECO:0000259" key="22">
    <source>
        <dbReference type="PROSITE" id="PS50222"/>
    </source>
</evidence>
<feature type="binding site" evidence="18">
    <location>
        <position position="627"/>
    </location>
    <ligand>
        <name>Ca(2+)</name>
        <dbReference type="ChEBI" id="CHEBI:29108"/>
        <label>2</label>
    </ligand>
</feature>
<feature type="domain" description="EF-hand" evidence="22">
    <location>
        <begin position="614"/>
        <end position="649"/>
    </location>
</feature>
<keyword evidence="13" id="KW-1015">Disulfide bond</keyword>
<evidence type="ECO:0000256" key="11">
    <source>
        <dbReference type="ARBA" id="ARBA00023065"/>
    </source>
</evidence>
<evidence type="ECO:0000256" key="6">
    <source>
        <dbReference type="ARBA" id="ARBA00022673"/>
    </source>
</evidence>
<gene>
    <name evidence="24" type="primary">PKD2</name>
    <name evidence="24" type="ORF">DERF_002346</name>
    <name evidence="23" type="ORF">HUG17_10300</name>
</gene>
<reference evidence="24" key="4">
    <citation type="journal article" date="2022" name="Res Sq">
        <title>Comparative Genomics Reveals Insights into the Divergent Evolution of Astigmatic Mites and Household Pest Adaptations.</title>
        <authorList>
            <person name="Xiong Q."/>
            <person name="Wan A.T.-Y."/>
            <person name="Liu X.-Y."/>
            <person name="Fung C.S.-H."/>
            <person name="Xiao X."/>
            <person name="Malainual N."/>
            <person name="Hou J."/>
            <person name="Wang L."/>
            <person name="Wang M."/>
            <person name="Yang K."/>
            <person name="Cui Y."/>
            <person name="Leung E."/>
            <person name="Nong W."/>
            <person name="Shin S.-K."/>
            <person name="Au S."/>
            <person name="Jeong K.Y."/>
            <person name="Chew F.T."/>
            <person name="Hui J."/>
            <person name="Leung T.F."/>
            <person name="Tungtrongchitr A."/>
            <person name="Zhong N."/>
            <person name="Liu Z."/>
            <person name="Tsui S."/>
        </authorList>
    </citation>
    <scope>NUCLEOTIDE SEQUENCE</scope>
    <source>
        <strain evidence="24">Derf</strain>
        <tissue evidence="24">Whole organism</tissue>
    </source>
</reference>
<keyword evidence="10" id="KW-0175">Coiled coil</keyword>
<feature type="region of interest" description="Disordered" evidence="20">
    <location>
        <begin position="1"/>
        <end position="23"/>
    </location>
</feature>
<feature type="binding site" evidence="18">
    <location>
        <position position="629"/>
    </location>
    <ligand>
        <name>Ca(2+)</name>
        <dbReference type="ChEBI" id="CHEBI:29108"/>
        <label>2</label>
    </ligand>
</feature>
<evidence type="ECO:0000256" key="20">
    <source>
        <dbReference type="SAM" id="MobiDB-lite"/>
    </source>
</evidence>
<evidence type="ECO:0000256" key="8">
    <source>
        <dbReference type="ARBA" id="ARBA00022837"/>
    </source>
</evidence>
<accession>A0A922IBF5</accession>
<keyword evidence="5" id="KW-1003">Cell membrane</keyword>
<evidence type="ECO:0000256" key="5">
    <source>
        <dbReference type="ARBA" id="ARBA00022475"/>
    </source>
</evidence>
<dbReference type="PANTHER" id="PTHR10877:SF183">
    <property type="entry name" value="AT14535P-RELATED"/>
    <property type="match status" value="1"/>
</dbReference>
<dbReference type="InterPro" id="IPR046791">
    <property type="entry name" value="Polycystin_dom"/>
</dbReference>
<dbReference type="Gene3D" id="1.10.287.70">
    <property type="match status" value="1"/>
</dbReference>
<comment type="caution">
    <text evidence="24">The sequence shown here is derived from an EMBL/GenBank/DDBJ whole genome shotgun (WGS) entry which is preliminary data.</text>
</comment>
<keyword evidence="18" id="KW-0479">Metal-binding</keyword>
<dbReference type="GO" id="GO:0060170">
    <property type="term" value="C:ciliary membrane"/>
    <property type="evidence" value="ECO:0007669"/>
    <property type="project" value="UniProtKB-SubCell"/>
</dbReference>
<dbReference type="PROSITE" id="PS50222">
    <property type="entry name" value="EF_HAND_2"/>
    <property type="match status" value="1"/>
</dbReference>
<dbReference type="GO" id="GO:0050982">
    <property type="term" value="P:detection of mechanical stimulus"/>
    <property type="evidence" value="ECO:0007669"/>
    <property type="project" value="TreeGrafter"/>
</dbReference>
<dbReference type="EMBL" id="ASGP02000001">
    <property type="protein sequence ID" value="KAH9528394.1"/>
    <property type="molecule type" value="Genomic_DNA"/>
</dbReference>
<organism evidence="24 25">
    <name type="scientific">Dermatophagoides farinae</name>
    <name type="common">American house dust mite</name>
    <dbReference type="NCBI Taxonomy" id="6954"/>
    <lineage>
        <taxon>Eukaryota</taxon>
        <taxon>Metazoa</taxon>
        <taxon>Ecdysozoa</taxon>
        <taxon>Arthropoda</taxon>
        <taxon>Chelicerata</taxon>
        <taxon>Arachnida</taxon>
        <taxon>Acari</taxon>
        <taxon>Acariformes</taxon>
        <taxon>Sarcoptiformes</taxon>
        <taxon>Astigmata</taxon>
        <taxon>Psoroptidia</taxon>
        <taxon>Analgoidea</taxon>
        <taxon>Pyroglyphidae</taxon>
        <taxon>Dermatophagoidinae</taxon>
        <taxon>Dermatophagoides</taxon>
    </lineage>
</organism>
<feature type="transmembrane region" description="Helical" evidence="21">
    <location>
        <begin position="458"/>
        <end position="480"/>
    </location>
</feature>
<evidence type="ECO:0000256" key="4">
    <source>
        <dbReference type="ARBA" id="ARBA00022448"/>
    </source>
</evidence>
<feature type="transmembrane region" description="Helical" evidence="21">
    <location>
        <begin position="349"/>
        <end position="369"/>
    </location>
</feature>
<comment type="similarity">
    <text evidence="3">Belongs to the polycystin family.</text>
</comment>
<evidence type="ECO:0000256" key="1">
    <source>
        <dbReference type="ARBA" id="ARBA00004272"/>
    </source>
</evidence>
<dbReference type="Gene3D" id="1.20.120.350">
    <property type="entry name" value="Voltage-gated potassium channels. Chain C"/>
    <property type="match status" value="1"/>
</dbReference>
<feature type="disulfide bond" evidence="19">
    <location>
        <begin position="170"/>
        <end position="183"/>
    </location>
</feature>
<evidence type="ECO:0000313" key="24">
    <source>
        <dbReference type="EMBL" id="KAH9528394.1"/>
    </source>
</evidence>
<keyword evidence="6 18" id="KW-0107">Calcium channel</keyword>
<keyword evidence="25" id="KW-1185">Reference proteome</keyword>
<keyword evidence="4" id="KW-0813">Transport</keyword>
<evidence type="ECO:0000256" key="15">
    <source>
        <dbReference type="ARBA" id="ARBA00023273"/>
    </source>
</evidence>
<dbReference type="InterPro" id="IPR011992">
    <property type="entry name" value="EF-hand-dom_pair"/>
</dbReference>
<feature type="binding site" evidence="18">
    <location>
        <position position="638"/>
    </location>
    <ligand>
        <name>Ca(2+)</name>
        <dbReference type="ChEBI" id="CHEBI:29108"/>
        <label>2</label>
    </ligand>
</feature>
<name>A0A922IBF5_DERFA</name>
<evidence type="ECO:0000256" key="21">
    <source>
        <dbReference type="SAM" id="Phobius"/>
    </source>
</evidence>
<evidence type="ECO:0000256" key="10">
    <source>
        <dbReference type="ARBA" id="ARBA00023054"/>
    </source>
</evidence>
<keyword evidence="8 18" id="KW-0106">Calcium</keyword>